<protein>
    <recommendedName>
        <fullName evidence="4">LPXTG cell wall anchor domain-containing protein</fullName>
    </recommendedName>
</protein>
<keyword evidence="1" id="KW-0812">Transmembrane</keyword>
<evidence type="ECO:0000313" key="3">
    <source>
        <dbReference type="Proteomes" id="UP001499878"/>
    </source>
</evidence>
<keyword evidence="1" id="KW-0472">Membrane</keyword>
<keyword evidence="3" id="KW-1185">Reference proteome</keyword>
<keyword evidence="1" id="KW-1133">Transmembrane helix</keyword>
<dbReference type="EMBL" id="BAABJR010000005">
    <property type="protein sequence ID" value="GAA5207680.1"/>
    <property type="molecule type" value="Genomic_DNA"/>
</dbReference>
<accession>A0ABP9T0L6</accession>
<feature type="transmembrane region" description="Helical" evidence="1">
    <location>
        <begin position="12"/>
        <end position="33"/>
    </location>
</feature>
<evidence type="ECO:0008006" key="4">
    <source>
        <dbReference type="Google" id="ProtNLM"/>
    </source>
</evidence>
<sequence>MDTLAFTPINDSMLATIILGVVAVVGVAVGTMFRQRRDAKKKGER</sequence>
<reference evidence="3" key="1">
    <citation type="journal article" date="2019" name="Int. J. Syst. Evol. Microbiol.">
        <title>The Global Catalogue of Microorganisms (GCM) 10K type strain sequencing project: providing services to taxonomists for standard genome sequencing and annotation.</title>
        <authorList>
            <consortium name="The Broad Institute Genomics Platform"/>
            <consortium name="The Broad Institute Genome Sequencing Center for Infectious Disease"/>
            <person name="Wu L."/>
            <person name="Ma J."/>
        </authorList>
    </citation>
    <scope>NUCLEOTIDE SEQUENCE [LARGE SCALE GENOMIC DNA]</scope>
    <source>
        <strain evidence="3">JCM 18306</strain>
    </source>
</reference>
<dbReference type="Proteomes" id="UP001499878">
    <property type="component" value="Unassembled WGS sequence"/>
</dbReference>
<evidence type="ECO:0000313" key="2">
    <source>
        <dbReference type="EMBL" id="GAA5207680.1"/>
    </source>
</evidence>
<name>A0ABP9T0L6_9ACTN</name>
<organism evidence="2 3">
    <name type="scientific">Streptomyces thinghirensis</name>
    <dbReference type="NCBI Taxonomy" id="551547"/>
    <lineage>
        <taxon>Bacteria</taxon>
        <taxon>Bacillati</taxon>
        <taxon>Actinomycetota</taxon>
        <taxon>Actinomycetes</taxon>
        <taxon>Kitasatosporales</taxon>
        <taxon>Streptomycetaceae</taxon>
        <taxon>Streptomyces</taxon>
    </lineage>
</organism>
<evidence type="ECO:0000256" key="1">
    <source>
        <dbReference type="SAM" id="Phobius"/>
    </source>
</evidence>
<gene>
    <name evidence="2" type="ORF">GCM10023323_24180</name>
</gene>
<comment type="caution">
    <text evidence="2">The sequence shown here is derived from an EMBL/GenBank/DDBJ whole genome shotgun (WGS) entry which is preliminary data.</text>
</comment>
<dbReference type="RefSeq" id="WP_345629436.1">
    <property type="nucleotide sequence ID" value="NZ_BAABJR010000005.1"/>
</dbReference>
<proteinExistence type="predicted"/>